<dbReference type="GO" id="GO:0004016">
    <property type="term" value="F:adenylate cyclase activity"/>
    <property type="evidence" value="ECO:0007669"/>
    <property type="project" value="TreeGrafter"/>
</dbReference>
<feature type="domain" description="HTH luxR-type" evidence="3">
    <location>
        <begin position="937"/>
        <end position="1002"/>
    </location>
</feature>
<dbReference type="Gene3D" id="3.40.50.300">
    <property type="entry name" value="P-loop containing nucleotide triphosphate hydrolases"/>
    <property type="match status" value="1"/>
</dbReference>
<sequence>MAPIGTSPVFVGRHTELRALLDHAHRARTEASAAMLIGGDAGVGKSRLVREFAAQVGQGRLVSGGCLELGVDGLPYAPFVAVLRHLLRDLGRAPFDALALDGEHELARLLPELGHAPAERREARGILFEQVLRLLTSVSRSDGLTIVIEDLHWADNATRDLLVFLLRNFYSPGLQVVATYRADDLHRTHPLRRLLPELERLRSVTRMELGPLDREEVAEQAAAIRGSALPPDEATALYERTGGNPLFVESLTDCSTILSDHVPETTRELLLASLYKLDDQARFVVRVASVGAVSGGQIEHELLAHVADLPESELDAALHAVVDTNVLRVEGTGYRFRHALLREAVHSELLPGQHSRLHLRFAEALDALPGVIPADRLATEQAHHFYAASDLPRALSAAWSAARHASDALAYAEELLLLERVLELWDRVPDAEERVMGNHRSDVASLAAAAAVQGGQSYRARELCDMGLAELSEDAQEDAQDDETRARRGVLMRRRGQAGIQLADPTGVADLVEALNVYPPHARGYGYLLSLLAREVLLRQSVPLPAASGVRGTSEESHGSSTAITLATRAIRHSEGMGDHEDDQCALADARITLGTALLVQGEFTEGRAAVEEGIALARRMHDPSLEARGLINLSHYLREIGGHDEALGLLERSLEQIRETGLMSLHGTYTAINIVETHLELGNLEAAREMARTSLSWSPTPLHRICLSTAMARVALLQGDLDAARAAAANLDARGELTTERLHTVQVSVATELGLDLAANDLTAALDLALSTLRGVRLDRSPGYSWMLLDLVAEAVRQASADGAEQQPPLAAEVRGLVEEWAADLTRFGPVQEAYRRSCVARLAEAGQLAPDKVLTAWREAVDGWAATPLRLELSGARLHATEAAVAANDRSDVDAWVRAAAATAKECGAAILENRAADLARRLGISLDASAGTAPPAPPAGLTPRETEVLRLLGRGYTNAEIARELFIAAKTASVHVSNILAKLDLPNRGAAGARARDLGLIDH</sequence>
<dbReference type="EMBL" id="CP022753">
    <property type="protein sequence ID" value="ASU86170.1"/>
    <property type="molecule type" value="Genomic_DNA"/>
</dbReference>
<dbReference type="InterPro" id="IPR016032">
    <property type="entry name" value="Sig_transdc_resp-reg_C-effctor"/>
</dbReference>
<dbReference type="Gene3D" id="1.10.10.10">
    <property type="entry name" value="Winged helix-like DNA-binding domain superfamily/Winged helix DNA-binding domain"/>
    <property type="match status" value="1"/>
</dbReference>
<dbReference type="Pfam" id="PF17874">
    <property type="entry name" value="TPR_MalT"/>
    <property type="match status" value="1"/>
</dbReference>
<evidence type="ECO:0000256" key="1">
    <source>
        <dbReference type="ARBA" id="ARBA00022741"/>
    </source>
</evidence>
<proteinExistence type="predicted"/>
<accession>A0A223SDH2</accession>
<name>A0A223SDH2_9ACTN</name>
<dbReference type="AlphaFoldDB" id="A0A223SDH2"/>
<dbReference type="PANTHER" id="PTHR16305">
    <property type="entry name" value="TESTICULAR SOLUBLE ADENYLYL CYCLASE"/>
    <property type="match status" value="1"/>
</dbReference>
<dbReference type="OrthoDB" id="5476461at2"/>
<dbReference type="InterPro" id="IPR041664">
    <property type="entry name" value="AAA_16"/>
</dbReference>
<dbReference type="InterPro" id="IPR027417">
    <property type="entry name" value="P-loop_NTPase"/>
</dbReference>
<dbReference type="InterPro" id="IPR000792">
    <property type="entry name" value="Tscrpt_reg_LuxR_C"/>
</dbReference>
<dbReference type="Pfam" id="PF00196">
    <property type="entry name" value="GerE"/>
    <property type="match status" value="1"/>
</dbReference>
<dbReference type="SUPFAM" id="SSF46894">
    <property type="entry name" value="C-terminal effector domain of the bipartite response regulators"/>
    <property type="match status" value="1"/>
</dbReference>
<dbReference type="CDD" id="cd06170">
    <property type="entry name" value="LuxR_C_like"/>
    <property type="match status" value="1"/>
</dbReference>
<dbReference type="GO" id="GO:0003677">
    <property type="term" value="F:DNA binding"/>
    <property type="evidence" value="ECO:0007669"/>
    <property type="project" value="InterPro"/>
</dbReference>
<dbReference type="PRINTS" id="PR00038">
    <property type="entry name" value="HTHLUXR"/>
</dbReference>
<dbReference type="SUPFAM" id="SSF48452">
    <property type="entry name" value="TPR-like"/>
    <property type="match status" value="1"/>
</dbReference>
<dbReference type="GO" id="GO:0006355">
    <property type="term" value="P:regulation of DNA-templated transcription"/>
    <property type="evidence" value="ECO:0007669"/>
    <property type="project" value="InterPro"/>
</dbReference>
<dbReference type="InterPro" id="IPR011990">
    <property type="entry name" value="TPR-like_helical_dom_sf"/>
</dbReference>
<reference evidence="4 5" key="1">
    <citation type="submission" date="2017-08" db="EMBL/GenBank/DDBJ databases">
        <title>The complete genome sequence of Nocardiopsis gilva YIM 90087.</title>
        <authorList>
            <person name="Yin M."/>
            <person name="Tang S."/>
        </authorList>
    </citation>
    <scope>NUCLEOTIDE SEQUENCE [LARGE SCALE GENOMIC DNA]</scope>
    <source>
        <strain evidence="4 5">YIM 90087</strain>
    </source>
</reference>
<evidence type="ECO:0000256" key="2">
    <source>
        <dbReference type="ARBA" id="ARBA00022840"/>
    </source>
</evidence>
<evidence type="ECO:0000313" key="4">
    <source>
        <dbReference type="EMBL" id="ASU86170.1"/>
    </source>
</evidence>
<evidence type="ECO:0000259" key="3">
    <source>
        <dbReference type="PROSITE" id="PS50043"/>
    </source>
</evidence>
<dbReference type="PROSITE" id="PS50043">
    <property type="entry name" value="HTH_LUXR_2"/>
    <property type="match status" value="1"/>
</dbReference>
<protein>
    <recommendedName>
        <fullName evidence="3">HTH luxR-type domain-containing protein</fullName>
    </recommendedName>
</protein>
<dbReference type="KEGG" id="ngv:CDO52_11240"/>
<evidence type="ECO:0000313" key="5">
    <source>
        <dbReference type="Proteomes" id="UP000215005"/>
    </source>
</evidence>
<dbReference type="Pfam" id="PF13191">
    <property type="entry name" value="AAA_16"/>
    <property type="match status" value="1"/>
</dbReference>
<dbReference type="InterPro" id="IPR036388">
    <property type="entry name" value="WH-like_DNA-bd_sf"/>
</dbReference>
<gene>
    <name evidence="4" type="ORF">CDO52_11240</name>
</gene>
<dbReference type="GO" id="GO:0005524">
    <property type="term" value="F:ATP binding"/>
    <property type="evidence" value="ECO:0007669"/>
    <property type="project" value="UniProtKB-KW"/>
</dbReference>
<dbReference type="SUPFAM" id="SSF52540">
    <property type="entry name" value="P-loop containing nucleoside triphosphate hydrolases"/>
    <property type="match status" value="1"/>
</dbReference>
<keyword evidence="2" id="KW-0067">ATP-binding</keyword>
<dbReference type="GO" id="GO:0005737">
    <property type="term" value="C:cytoplasm"/>
    <property type="evidence" value="ECO:0007669"/>
    <property type="project" value="TreeGrafter"/>
</dbReference>
<dbReference type="SMART" id="SM00421">
    <property type="entry name" value="HTH_LUXR"/>
    <property type="match status" value="1"/>
</dbReference>
<dbReference type="InterPro" id="IPR041617">
    <property type="entry name" value="TPR_MalT"/>
</dbReference>
<dbReference type="RefSeq" id="WP_094932823.1">
    <property type="nucleotide sequence ID" value="NZ_CP022753.1"/>
</dbReference>
<keyword evidence="1" id="KW-0547">Nucleotide-binding</keyword>
<keyword evidence="5" id="KW-1185">Reference proteome</keyword>
<dbReference type="PANTHER" id="PTHR16305:SF35">
    <property type="entry name" value="TRANSCRIPTIONAL ACTIVATOR DOMAIN"/>
    <property type="match status" value="1"/>
</dbReference>
<organism evidence="4 5">
    <name type="scientific">Nocardiopsis gilva YIM 90087</name>
    <dbReference type="NCBI Taxonomy" id="1235441"/>
    <lineage>
        <taxon>Bacteria</taxon>
        <taxon>Bacillati</taxon>
        <taxon>Actinomycetota</taxon>
        <taxon>Actinomycetes</taxon>
        <taxon>Streptosporangiales</taxon>
        <taxon>Nocardiopsidaceae</taxon>
        <taxon>Nocardiopsis</taxon>
    </lineage>
</organism>
<dbReference type="Proteomes" id="UP000215005">
    <property type="component" value="Chromosome"/>
</dbReference>
<dbReference type="Gene3D" id="1.25.40.10">
    <property type="entry name" value="Tetratricopeptide repeat domain"/>
    <property type="match status" value="1"/>
</dbReference>